<dbReference type="Proteomes" id="UP000236290">
    <property type="component" value="Unassembled WGS sequence"/>
</dbReference>
<evidence type="ECO:0000256" key="1">
    <source>
        <dbReference type="ARBA" id="ARBA00004141"/>
    </source>
</evidence>
<feature type="domain" description="Rhodopsin" evidence="8">
    <location>
        <begin position="37"/>
        <end position="277"/>
    </location>
</feature>
<evidence type="ECO:0000256" key="7">
    <source>
        <dbReference type="SAM" id="Phobius"/>
    </source>
</evidence>
<feature type="compositionally biased region" description="Basic and acidic residues" evidence="6">
    <location>
        <begin position="351"/>
        <end position="369"/>
    </location>
</feature>
<feature type="transmembrane region" description="Helical" evidence="7">
    <location>
        <begin position="20"/>
        <end position="41"/>
    </location>
</feature>
<feature type="region of interest" description="Disordered" evidence="6">
    <location>
        <begin position="286"/>
        <end position="321"/>
    </location>
</feature>
<feature type="transmembrane region" description="Helical" evidence="7">
    <location>
        <begin position="107"/>
        <end position="126"/>
    </location>
</feature>
<evidence type="ECO:0000256" key="2">
    <source>
        <dbReference type="ARBA" id="ARBA00022692"/>
    </source>
</evidence>
<comment type="subcellular location">
    <subcellularLocation>
        <location evidence="1">Membrane</location>
        <topology evidence="1">Multi-pass membrane protein</topology>
    </subcellularLocation>
</comment>
<accession>A0A2K0URH4</accession>
<evidence type="ECO:0000256" key="4">
    <source>
        <dbReference type="ARBA" id="ARBA00023136"/>
    </source>
</evidence>
<feature type="compositionally biased region" description="Polar residues" evidence="6">
    <location>
        <begin position="286"/>
        <end position="299"/>
    </location>
</feature>
<comment type="caution">
    <text evidence="9">The sequence shown here is derived from an EMBL/GenBank/DDBJ whole genome shotgun (WGS) entry which is preliminary data.</text>
</comment>
<dbReference type="PANTHER" id="PTHR33048">
    <property type="entry name" value="PTH11-LIKE INTEGRAL MEMBRANE PROTEIN (AFU_ORTHOLOGUE AFUA_5G11245)"/>
    <property type="match status" value="1"/>
</dbReference>
<evidence type="ECO:0000256" key="5">
    <source>
        <dbReference type="ARBA" id="ARBA00038359"/>
    </source>
</evidence>
<evidence type="ECO:0000313" key="9">
    <source>
        <dbReference type="EMBL" id="PNP60377.1"/>
    </source>
</evidence>
<keyword evidence="2 7" id="KW-0812">Transmembrane</keyword>
<feature type="transmembrane region" description="Helical" evidence="7">
    <location>
        <begin position="218"/>
        <end position="237"/>
    </location>
</feature>
<feature type="transmembrane region" description="Helical" evidence="7">
    <location>
        <begin position="183"/>
        <end position="206"/>
    </location>
</feature>
<reference evidence="9 10" key="1">
    <citation type="submission" date="2017-02" db="EMBL/GenBank/DDBJ databases">
        <title>Genomes of Trichoderma spp. with biocontrol activity.</title>
        <authorList>
            <person name="Gardiner D."/>
            <person name="Kazan K."/>
            <person name="Vos C."/>
            <person name="Harvey P."/>
        </authorList>
    </citation>
    <scope>NUCLEOTIDE SEQUENCE [LARGE SCALE GENOMIC DNA]</scope>
    <source>
        <strain evidence="9 10">Tr1</strain>
    </source>
</reference>
<dbReference type="OrthoDB" id="5273647at2759"/>
<dbReference type="InterPro" id="IPR049326">
    <property type="entry name" value="Rhodopsin_dom_fungi"/>
</dbReference>
<organism evidence="9 10">
    <name type="scientific">Trichoderma harzianum</name>
    <name type="common">Hypocrea lixii</name>
    <dbReference type="NCBI Taxonomy" id="5544"/>
    <lineage>
        <taxon>Eukaryota</taxon>
        <taxon>Fungi</taxon>
        <taxon>Dikarya</taxon>
        <taxon>Ascomycota</taxon>
        <taxon>Pezizomycotina</taxon>
        <taxon>Sordariomycetes</taxon>
        <taxon>Hypocreomycetidae</taxon>
        <taxon>Hypocreales</taxon>
        <taxon>Hypocreaceae</taxon>
        <taxon>Trichoderma</taxon>
    </lineage>
</organism>
<proteinExistence type="inferred from homology"/>
<feature type="transmembrane region" description="Helical" evidence="7">
    <location>
        <begin position="138"/>
        <end position="160"/>
    </location>
</feature>
<evidence type="ECO:0000256" key="3">
    <source>
        <dbReference type="ARBA" id="ARBA00022989"/>
    </source>
</evidence>
<feature type="transmembrane region" description="Helical" evidence="7">
    <location>
        <begin position="252"/>
        <end position="276"/>
    </location>
</feature>
<dbReference type="AlphaFoldDB" id="A0A2K0URH4"/>
<evidence type="ECO:0000259" key="8">
    <source>
        <dbReference type="Pfam" id="PF20684"/>
    </source>
</evidence>
<dbReference type="Pfam" id="PF20684">
    <property type="entry name" value="Fung_rhodopsin"/>
    <property type="match status" value="1"/>
</dbReference>
<dbReference type="GO" id="GO:0016020">
    <property type="term" value="C:membrane"/>
    <property type="evidence" value="ECO:0007669"/>
    <property type="project" value="UniProtKB-SubCell"/>
</dbReference>
<feature type="region of interest" description="Disordered" evidence="6">
    <location>
        <begin position="350"/>
        <end position="369"/>
    </location>
</feature>
<keyword evidence="4 7" id="KW-0472">Membrane</keyword>
<dbReference type="PANTHER" id="PTHR33048:SF146">
    <property type="entry name" value="INTEGRAL MEMBRANE PROTEIN"/>
    <property type="match status" value="1"/>
</dbReference>
<comment type="similarity">
    <text evidence="5">Belongs to the SAT4 family.</text>
</comment>
<feature type="transmembrane region" description="Helical" evidence="7">
    <location>
        <begin position="53"/>
        <end position="75"/>
    </location>
</feature>
<dbReference type="EMBL" id="MTYI01000004">
    <property type="protein sequence ID" value="PNP60377.1"/>
    <property type="molecule type" value="Genomic_DNA"/>
</dbReference>
<protein>
    <recommendedName>
        <fullName evidence="8">Rhodopsin domain-containing protein</fullName>
    </recommendedName>
</protein>
<sequence>MGWVLNATEAINDESQYATIIAICVVLSVVSIAVVGMRLWIRFKARGLASDDWMSALSVAFALIYSILCIALTRYTETRYGLGLPIKDRPAANLIPYTRVNFAGRPIYQIGISFFKIALLISYLRLLKGTDQKTYRYVVFGTILLVFLAHLGCALSLIFACHPVDKSWNPLKAGTCLAAGPSFTAYAVVTIISDIIVAILPLPVLLKLNIQTSKKVGLIAIFLLGLFTTICSILRYTQINRISNGDGNSTMLVLWGTIEFNVGNMVSSLPFLAPVFMRKAKEYRTKNSYNNGSSHQNSRGGPKGEHFKLSDVTASQDHDNDKGVMTIAKSSSEENILQNSGIMKSITYSVRVDDDRNQPRRRNDSFENA</sequence>
<evidence type="ECO:0000256" key="6">
    <source>
        <dbReference type="SAM" id="MobiDB-lite"/>
    </source>
</evidence>
<evidence type="ECO:0000313" key="10">
    <source>
        <dbReference type="Proteomes" id="UP000236290"/>
    </source>
</evidence>
<dbReference type="InterPro" id="IPR052337">
    <property type="entry name" value="SAT4-like"/>
</dbReference>
<keyword evidence="3 7" id="KW-1133">Transmembrane helix</keyword>
<gene>
    <name evidence="9" type="ORF">THARTR1_00401</name>
</gene>
<name>A0A2K0URH4_TRIHA</name>